<organism evidence="2 3">
    <name type="scientific">Globodera rostochiensis</name>
    <name type="common">Golden nematode worm</name>
    <name type="synonym">Heterodera rostochiensis</name>
    <dbReference type="NCBI Taxonomy" id="31243"/>
    <lineage>
        <taxon>Eukaryota</taxon>
        <taxon>Metazoa</taxon>
        <taxon>Ecdysozoa</taxon>
        <taxon>Nematoda</taxon>
        <taxon>Chromadorea</taxon>
        <taxon>Rhabditida</taxon>
        <taxon>Tylenchina</taxon>
        <taxon>Tylenchomorpha</taxon>
        <taxon>Tylenchoidea</taxon>
        <taxon>Heteroderidae</taxon>
        <taxon>Heteroderinae</taxon>
        <taxon>Globodera</taxon>
    </lineage>
</organism>
<sequence length="174" mass="18733">MTSEASVHQSQQRKSINLSNHNKQKQHKRGQQKRSAKSDSATVFCLAVSGVPVGEDSAAVLLPVHVHAAVLLLLQCHVVHRFRHVGVSEAALEAEVVELDVEAVEAVAAVLAVMEVVDHQLIAVAVVEITDALMAQWAADVMVPAGGRSFGSGCGCAWRRCRRRIQSDGMERSP</sequence>
<reference evidence="3" key="1">
    <citation type="submission" date="2022-11" db="UniProtKB">
        <authorList>
            <consortium name="WormBaseParasite"/>
        </authorList>
    </citation>
    <scope>IDENTIFICATION</scope>
</reference>
<evidence type="ECO:0000313" key="2">
    <source>
        <dbReference type="Proteomes" id="UP000887572"/>
    </source>
</evidence>
<evidence type="ECO:0000256" key="1">
    <source>
        <dbReference type="SAM" id="MobiDB-lite"/>
    </source>
</evidence>
<evidence type="ECO:0000313" key="3">
    <source>
        <dbReference type="WBParaSite" id="Gr19_v10_g12961.t1"/>
    </source>
</evidence>
<proteinExistence type="predicted"/>
<feature type="compositionally biased region" description="Polar residues" evidence="1">
    <location>
        <begin position="1"/>
        <end position="19"/>
    </location>
</feature>
<keyword evidence="2" id="KW-1185">Reference proteome</keyword>
<dbReference type="AlphaFoldDB" id="A0A914H134"/>
<dbReference type="Proteomes" id="UP000887572">
    <property type="component" value="Unplaced"/>
</dbReference>
<name>A0A914H134_GLORO</name>
<accession>A0A914H134</accession>
<feature type="compositionally biased region" description="Basic residues" evidence="1">
    <location>
        <begin position="22"/>
        <end position="35"/>
    </location>
</feature>
<protein>
    <submittedName>
        <fullName evidence="3">Uncharacterized protein</fullName>
    </submittedName>
</protein>
<dbReference type="WBParaSite" id="Gr19_v10_g12961.t1">
    <property type="protein sequence ID" value="Gr19_v10_g12961.t1"/>
    <property type="gene ID" value="Gr19_v10_g12961"/>
</dbReference>
<feature type="region of interest" description="Disordered" evidence="1">
    <location>
        <begin position="1"/>
        <end position="36"/>
    </location>
</feature>